<protein>
    <submittedName>
        <fullName evidence="1">Uncharacterized protein</fullName>
    </submittedName>
</protein>
<name>A0A9P0JW94_ACAOB</name>
<reference evidence="1" key="1">
    <citation type="submission" date="2022-03" db="EMBL/GenBank/DDBJ databases">
        <authorList>
            <person name="Sayadi A."/>
        </authorList>
    </citation>
    <scope>NUCLEOTIDE SEQUENCE</scope>
</reference>
<comment type="caution">
    <text evidence="1">The sequence shown here is derived from an EMBL/GenBank/DDBJ whole genome shotgun (WGS) entry which is preliminary data.</text>
</comment>
<dbReference type="OrthoDB" id="661148at2759"/>
<organism evidence="1 2">
    <name type="scientific">Acanthoscelides obtectus</name>
    <name type="common">Bean weevil</name>
    <name type="synonym">Bruchus obtectus</name>
    <dbReference type="NCBI Taxonomy" id="200917"/>
    <lineage>
        <taxon>Eukaryota</taxon>
        <taxon>Metazoa</taxon>
        <taxon>Ecdysozoa</taxon>
        <taxon>Arthropoda</taxon>
        <taxon>Hexapoda</taxon>
        <taxon>Insecta</taxon>
        <taxon>Pterygota</taxon>
        <taxon>Neoptera</taxon>
        <taxon>Endopterygota</taxon>
        <taxon>Coleoptera</taxon>
        <taxon>Polyphaga</taxon>
        <taxon>Cucujiformia</taxon>
        <taxon>Chrysomeloidea</taxon>
        <taxon>Chrysomelidae</taxon>
        <taxon>Bruchinae</taxon>
        <taxon>Bruchini</taxon>
        <taxon>Acanthoscelides</taxon>
    </lineage>
</organism>
<gene>
    <name evidence="1" type="ORF">ACAOBT_LOCUS4214</name>
</gene>
<dbReference type="EMBL" id="CAKOFQ010006696">
    <property type="protein sequence ID" value="CAH1961558.1"/>
    <property type="molecule type" value="Genomic_DNA"/>
</dbReference>
<dbReference type="Proteomes" id="UP001152888">
    <property type="component" value="Unassembled WGS sequence"/>
</dbReference>
<sequence length="95" mass="10779">MSAIDTIVQFLSVIDEAVKFKKTITEEVVASVTNIVSNIKPHAASQPLCYHSRKSKGESSKQRIRKLQPLIGDAGHEGIYTLVWFLFRFHLQHDE</sequence>
<accession>A0A9P0JW94</accession>
<dbReference type="AlphaFoldDB" id="A0A9P0JW94"/>
<evidence type="ECO:0000313" key="1">
    <source>
        <dbReference type="EMBL" id="CAH1961558.1"/>
    </source>
</evidence>
<keyword evidence="2" id="KW-1185">Reference proteome</keyword>
<evidence type="ECO:0000313" key="2">
    <source>
        <dbReference type="Proteomes" id="UP001152888"/>
    </source>
</evidence>
<proteinExistence type="predicted"/>